<keyword evidence="3" id="KW-1185">Reference proteome</keyword>
<proteinExistence type="predicted"/>
<dbReference type="Proteomes" id="UP000019141">
    <property type="component" value="Unassembled WGS sequence"/>
</dbReference>
<evidence type="ECO:0000313" key="2">
    <source>
        <dbReference type="EMBL" id="ETW95448.1"/>
    </source>
</evidence>
<dbReference type="SUPFAM" id="SSF53474">
    <property type="entry name" value="alpha/beta-Hydrolases"/>
    <property type="match status" value="1"/>
</dbReference>
<dbReference type="InterPro" id="IPR000073">
    <property type="entry name" value="AB_hydrolase_1"/>
</dbReference>
<dbReference type="HOGENOM" id="CLU_020336_13_2_7"/>
<dbReference type="AlphaFoldDB" id="W4LBI3"/>
<dbReference type="PANTHER" id="PTHR43689:SF8">
    <property type="entry name" value="ALPHA_BETA-HYDROLASES SUPERFAMILY PROTEIN"/>
    <property type="match status" value="1"/>
</dbReference>
<evidence type="ECO:0000313" key="3">
    <source>
        <dbReference type="Proteomes" id="UP000019141"/>
    </source>
</evidence>
<comment type="caution">
    <text evidence="2">The sequence shown here is derived from an EMBL/GenBank/DDBJ whole genome shotgun (WGS) entry which is preliminary data.</text>
</comment>
<protein>
    <recommendedName>
        <fullName evidence="1">AB hydrolase-1 domain-containing protein</fullName>
    </recommendedName>
</protein>
<feature type="domain" description="AB hydrolase-1" evidence="1">
    <location>
        <begin position="26"/>
        <end position="250"/>
    </location>
</feature>
<dbReference type="PANTHER" id="PTHR43689">
    <property type="entry name" value="HYDROLASE"/>
    <property type="match status" value="1"/>
</dbReference>
<dbReference type="Pfam" id="PF00561">
    <property type="entry name" value="Abhydrolase_1"/>
    <property type="match status" value="1"/>
</dbReference>
<organism evidence="2 3">
    <name type="scientific">Entotheonella factor</name>
    <dbReference type="NCBI Taxonomy" id="1429438"/>
    <lineage>
        <taxon>Bacteria</taxon>
        <taxon>Pseudomonadati</taxon>
        <taxon>Nitrospinota/Tectimicrobiota group</taxon>
        <taxon>Candidatus Tectimicrobiota</taxon>
        <taxon>Candidatus Entotheonellia</taxon>
        <taxon>Candidatus Entotheonellales</taxon>
        <taxon>Candidatus Entotheonellaceae</taxon>
        <taxon>Candidatus Entotheonella</taxon>
    </lineage>
</organism>
<reference evidence="2 3" key="1">
    <citation type="journal article" date="2014" name="Nature">
        <title>An environmental bacterial taxon with a large and distinct metabolic repertoire.</title>
        <authorList>
            <person name="Wilson M.C."/>
            <person name="Mori T."/>
            <person name="Ruckert C."/>
            <person name="Uria A.R."/>
            <person name="Helf M.J."/>
            <person name="Takada K."/>
            <person name="Gernert C."/>
            <person name="Steffens U.A."/>
            <person name="Heycke N."/>
            <person name="Schmitt S."/>
            <person name="Rinke C."/>
            <person name="Helfrich E.J."/>
            <person name="Brachmann A.O."/>
            <person name="Gurgui C."/>
            <person name="Wakimoto T."/>
            <person name="Kracht M."/>
            <person name="Crusemann M."/>
            <person name="Hentschel U."/>
            <person name="Abe I."/>
            <person name="Matsunaga S."/>
            <person name="Kalinowski J."/>
            <person name="Takeyama H."/>
            <person name="Piel J."/>
        </authorList>
    </citation>
    <scope>NUCLEOTIDE SEQUENCE [LARGE SCALE GENOMIC DNA]</scope>
    <source>
        <strain evidence="3">TSY1</strain>
    </source>
</reference>
<dbReference type="PRINTS" id="PR00111">
    <property type="entry name" value="ABHYDROLASE"/>
</dbReference>
<name>W4LBI3_ENTF1</name>
<dbReference type="EMBL" id="AZHW01000916">
    <property type="protein sequence ID" value="ETW95448.1"/>
    <property type="molecule type" value="Genomic_DNA"/>
</dbReference>
<evidence type="ECO:0000259" key="1">
    <source>
        <dbReference type="Pfam" id="PF00561"/>
    </source>
</evidence>
<sequence>MPASFSEETVSVAGIDVHYYRGGDGPPLLTLHGGGGNPGWLMVHEALAAHYTVYAPSHPGFGITSRPEWIAHPSDMAVFYLWMLQEMGLDHVHLMGHSFGGWLAADMATTCPQVVNRLVLVDAVGVKPERSEILDVFILTPEEIRANAFYNPPDQIPEWERLYGSEPTPEQADRAEDALEMMIRLCWKPYMHDLRLPALLPRVTSPTLVVWGREDAIVPLECGELYHQGIPESQLHVIDQCGHSPQIEKPHAFADAVLSFLGQA</sequence>
<dbReference type="InterPro" id="IPR029058">
    <property type="entry name" value="AB_hydrolase_fold"/>
</dbReference>
<dbReference type="Gene3D" id="3.40.50.1820">
    <property type="entry name" value="alpha/beta hydrolase"/>
    <property type="match status" value="1"/>
</dbReference>
<gene>
    <name evidence="2" type="ORF">ETSY1_30650</name>
</gene>
<accession>W4LBI3</accession>